<evidence type="ECO:0000256" key="1">
    <source>
        <dbReference type="ARBA" id="ARBA00022553"/>
    </source>
</evidence>
<dbReference type="GO" id="GO:0006355">
    <property type="term" value="P:regulation of DNA-templated transcription"/>
    <property type="evidence" value="ECO:0007669"/>
    <property type="project" value="InterPro"/>
</dbReference>
<evidence type="ECO:0000256" key="5">
    <source>
        <dbReference type="ARBA" id="ARBA00023163"/>
    </source>
</evidence>
<keyword evidence="12" id="KW-1185">Reference proteome</keyword>
<evidence type="ECO:0000313" key="10">
    <source>
        <dbReference type="EMBL" id="REF72942.1"/>
    </source>
</evidence>
<dbReference type="SMART" id="SM00862">
    <property type="entry name" value="Trans_reg_C"/>
    <property type="match status" value="1"/>
</dbReference>
<feature type="domain" description="OmpR/PhoB-type" evidence="9">
    <location>
        <begin position="124"/>
        <end position="218"/>
    </location>
</feature>
<dbReference type="Proteomes" id="UP000256794">
    <property type="component" value="Unassembled WGS sequence"/>
</dbReference>
<dbReference type="Gene3D" id="1.10.10.10">
    <property type="entry name" value="Winged helix-like DNA-binding domain superfamily/Winged helix DNA-binding domain"/>
    <property type="match status" value="1"/>
</dbReference>
<dbReference type="PANTHER" id="PTHR48111">
    <property type="entry name" value="REGULATOR OF RPOS"/>
    <property type="match status" value="1"/>
</dbReference>
<evidence type="ECO:0000256" key="7">
    <source>
        <dbReference type="PROSITE-ProRule" id="PRU01091"/>
    </source>
</evidence>
<dbReference type="InterPro" id="IPR001867">
    <property type="entry name" value="OmpR/PhoB-type_DNA-bd"/>
</dbReference>
<feature type="domain" description="Response regulatory" evidence="8">
    <location>
        <begin position="2"/>
        <end position="116"/>
    </location>
</feature>
<dbReference type="SUPFAM" id="SSF52172">
    <property type="entry name" value="CheY-like"/>
    <property type="match status" value="1"/>
</dbReference>
<keyword evidence="2" id="KW-0902">Two-component regulatory system</keyword>
<dbReference type="GO" id="GO:0032993">
    <property type="term" value="C:protein-DNA complex"/>
    <property type="evidence" value="ECO:0007669"/>
    <property type="project" value="TreeGrafter"/>
</dbReference>
<evidence type="ECO:0000313" key="13">
    <source>
        <dbReference type="Proteomes" id="UP000256941"/>
    </source>
</evidence>
<name>A0A099FHD9_PARVE</name>
<dbReference type="PROSITE" id="PS51755">
    <property type="entry name" value="OMPR_PHOB"/>
    <property type="match status" value="1"/>
</dbReference>
<proteinExistence type="predicted"/>
<dbReference type="OrthoDB" id="9802426at2"/>
<dbReference type="GO" id="GO:0000156">
    <property type="term" value="F:phosphorelay response regulator activity"/>
    <property type="evidence" value="ECO:0007669"/>
    <property type="project" value="TreeGrafter"/>
</dbReference>
<dbReference type="Proteomes" id="UP000256941">
    <property type="component" value="Unassembled WGS sequence"/>
</dbReference>
<dbReference type="Gene3D" id="6.10.250.690">
    <property type="match status" value="1"/>
</dbReference>
<dbReference type="PANTHER" id="PTHR48111:SF36">
    <property type="entry name" value="TRANSCRIPTIONAL REGULATORY PROTEIN CUTR"/>
    <property type="match status" value="1"/>
</dbReference>
<dbReference type="RefSeq" id="WP_036755782.1">
    <property type="nucleotide sequence ID" value="NZ_CP035287.1"/>
</dbReference>
<evidence type="ECO:0000313" key="12">
    <source>
        <dbReference type="Proteomes" id="UP000256794"/>
    </source>
</evidence>
<organism evidence="10 13">
    <name type="scientific">Paracoccus versutus</name>
    <name type="common">Thiobacillus versutus</name>
    <dbReference type="NCBI Taxonomy" id="34007"/>
    <lineage>
        <taxon>Bacteria</taxon>
        <taxon>Pseudomonadati</taxon>
        <taxon>Pseudomonadota</taxon>
        <taxon>Alphaproteobacteria</taxon>
        <taxon>Rhodobacterales</taxon>
        <taxon>Paracoccaceae</taxon>
        <taxon>Paracoccus</taxon>
    </lineage>
</organism>
<dbReference type="EMBL" id="QTUJ01000001">
    <property type="protein sequence ID" value="REF72942.1"/>
    <property type="molecule type" value="Genomic_DNA"/>
</dbReference>
<keyword evidence="3" id="KW-0805">Transcription regulation</keyword>
<sequence>MRLLVVEDEPDLAEAVGAYLRAAGHAVDLAGHAEDAAAALTVTDYDLVLLDLGLPDGDGLALLRDLRGRGARVPVLIVTARDRITERIAGLEAGADDYLVKPYDLDEMHARILAIHRRAAGAAEVERRFGRLLILPERRQVLLDGQPVHLTLREWALIERLSRRPDVTTSRAQMEDALYGFGDEVESNAIEAHVSRLRAKLGRDAIVTERGFGYRMGRA</sequence>
<dbReference type="InterPro" id="IPR039420">
    <property type="entry name" value="WalR-like"/>
</dbReference>
<feature type="modified residue" description="4-aspartylphosphate" evidence="6">
    <location>
        <position position="51"/>
    </location>
</feature>
<evidence type="ECO:0000256" key="4">
    <source>
        <dbReference type="ARBA" id="ARBA00023125"/>
    </source>
</evidence>
<dbReference type="InterPro" id="IPR001789">
    <property type="entry name" value="Sig_transdc_resp-reg_receiver"/>
</dbReference>
<reference evidence="12 13" key="1">
    <citation type="submission" date="2018-08" db="EMBL/GenBank/DDBJ databases">
        <title>Genomic Encyclopedia of Archaeal and Bacterial Type Strains, Phase II (KMG-II): from individual species to whole genera.</title>
        <authorList>
            <person name="Goeker M."/>
        </authorList>
    </citation>
    <scope>NUCLEOTIDE SEQUENCE [LARGE SCALE GENOMIC DNA]</scope>
    <source>
        <strain evidence="10 13">DSM 17099</strain>
        <strain evidence="11 12">DSM 582</strain>
    </source>
</reference>
<dbReference type="CDD" id="cd00383">
    <property type="entry name" value="trans_reg_C"/>
    <property type="match status" value="1"/>
</dbReference>
<evidence type="ECO:0000313" key="11">
    <source>
        <dbReference type="EMBL" id="REG55893.1"/>
    </source>
</evidence>
<evidence type="ECO:0000259" key="9">
    <source>
        <dbReference type="PROSITE" id="PS51755"/>
    </source>
</evidence>
<evidence type="ECO:0000256" key="2">
    <source>
        <dbReference type="ARBA" id="ARBA00023012"/>
    </source>
</evidence>
<dbReference type="GO" id="GO:0005829">
    <property type="term" value="C:cytosol"/>
    <property type="evidence" value="ECO:0007669"/>
    <property type="project" value="TreeGrafter"/>
</dbReference>
<dbReference type="EMBL" id="QUMX01000002">
    <property type="protein sequence ID" value="REG55893.1"/>
    <property type="molecule type" value="Genomic_DNA"/>
</dbReference>
<dbReference type="FunFam" id="3.40.50.2300:FF:000002">
    <property type="entry name" value="DNA-binding response regulator PhoP"/>
    <property type="match status" value="1"/>
</dbReference>
<dbReference type="GO" id="GO:0000976">
    <property type="term" value="F:transcription cis-regulatory region binding"/>
    <property type="evidence" value="ECO:0007669"/>
    <property type="project" value="TreeGrafter"/>
</dbReference>
<keyword evidence="4 7" id="KW-0238">DNA-binding</keyword>
<dbReference type="AlphaFoldDB" id="A0A099FHD9"/>
<feature type="DNA-binding region" description="OmpR/PhoB-type" evidence="7">
    <location>
        <begin position="124"/>
        <end position="218"/>
    </location>
</feature>
<dbReference type="Gene3D" id="3.40.50.2300">
    <property type="match status" value="1"/>
</dbReference>
<dbReference type="SMART" id="SM00448">
    <property type="entry name" value="REC"/>
    <property type="match status" value="1"/>
</dbReference>
<comment type="caution">
    <text evidence="10">The sequence shown here is derived from an EMBL/GenBank/DDBJ whole genome shotgun (WGS) entry which is preliminary data.</text>
</comment>
<dbReference type="Pfam" id="PF00072">
    <property type="entry name" value="Response_reg"/>
    <property type="match status" value="1"/>
</dbReference>
<keyword evidence="1 6" id="KW-0597">Phosphoprotein</keyword>
<keyword evidence="5" id="KW-0804">Transcription</keyword>
<evidence type="ECO:0000256" key="3">
    <source>
        <dbReference type="ARBA" id="ARBA00023015"/>
    </source>
</evidence>
<dbReference type="InterPro" id="IPR011006">
    <property type="entry name" value="CheY-like_superfamily"/>
</dbReference>
<dbReference type="PROSITE" id="PS50110">
    <property type="entry name" value="RESPONSE_REGULATORY"/>
    <property type="match status" value="1"/>
</dbReference>
<accession>A0A3D9XXG0</accession>
<gene>
    <name evidence="11" type="ORF">ATH84_1002342</name>
    <name evidence="10" type="ORF">BDD41_1441</name>
</gene>
<dbReference type="eggNOG" id="COG0745">
    <property type="taxonomic scope" value="Bacteria"/>
</dbReference>
<accession>A0A099FHD9</accession>
<protein>
    <submittedName>
        <fullName evidence="10">Two-component system OmpR family response regulator/two-component system response regulator QseB</fullName>
    </submittedName>
</protein>
<dbReference type="Pfam" id="PF00486">
    <property type="entry name" value="Trans_reg_C"/>
    <property type="match status" value="1"/>
</dbReference>
<evidence type="ECO:0000259" key="8">
    <source>
        <dbReference type="PROSITE" id="PS50110"/>
    </source>
</evidence>
<dbReference type="InterPro" id="IPR036388">
    <property type="entry name" value="WH-like_DNA-bd_sf"/>
</dbReference>
<evidence type="ECO:0000256" key="6">
    <source>
        <dbReference type="PROSITE-ProRule" id="PRU00169"/>
    </source>
</evidence>